<keyword evidence="2" id="KW-1185">Reference proteome</keyword>
<dbReference type="Proteomes" id="UP000439986">
    <property type="component" value="Unassembled WGS sequence"/>
</dbReference>
<evidence type="ECO:0008006" key="3">
    <source>
        <dbReference type="Google" id="ProtNLM"/>
    </source>
</evidence>
<dbReference type="AlphaFoldDB" id="A0A844DAN1"/>
<dbReference type="EMBL" id="WKJL01000005">
    <property type="protein sequence ID" value="MRW84429.1"/>
    <property type="molecule type" value="Genomic_DNA"/>
</dbReference>
<reference evidence="1 2" key="1">
    <citation type="submission" date="2019-11" db="EMBL/GenBank/DDBJ databases">
        <title>Novel species isolated from a subtropical stream in China.</title>
        <authorList>
            <person name="Lu H."/>
        </authorList>
    </citation>
    <scope>NUCLEOTIDE SEQUENCE [LARGE SCALE GENOMIC DNA]</scope>
    <source>
        <strain evidence="1 2">FT26W</strain>
    </source>
</reference>
<sequence length="456" mass="51019">MAELEKIALDSAAFARALREGRGAALMHVRAHGLADVVQAVLSACLEEQAYDAQCEGHRAAWLYLMFKDAPEYDLFHRRFIAEFADMSEDTSVEQLCELASLMALDGDTEMARVLRAFVWQQDFAGSETDTFQAAGCHAIAMLDGLSAIAEIARRYGRMLLADPKAFVDSLDALTDENQEAYAAAFAGLSTLAATDPAVAAYMVAEQDRIDDRLREGQRGEAEKAARKEWRRTQVLGEFPVDKILAAAKERDNARGKFLRFGKWSDEAGLTAVLRQLEVEEDPEVCLRLLWVFCRTTPPFMAERLRSLAMHPDARLRHAAWDAWRHVDDPQVAEFGRQYLRNSIAGAEDAVVIELLSKHPQAGDEALILNTLERLHPGATQAHDIGMSILRYCEERRAPSTVDILHWLYRTNPCTICRCDAVKLMVETNCLSARIALECQYDARGATRDLMCRHNG</sequence>
<name>A0A844DAN1_9BURK</name>
<dbReference type="RefSeq" id="WP_154357480.1">
    <property type="nucleotide sequence ID" value="NZ_WKJL01000005.1"/>
</dbReference>
<evidence type="ECO:0000313" key="1">
    <source>
        <dbReference type="EMBL" id="MRW84429.1"/>
    </source>
</evidence>
<protein>
    <recommendedName>
        <fullName evidence="3">HEAT repeat domain-containing protein</fullName>
    </recommendedName>
</protein>
<gene>
    <name evidence="1" type="ORF">GJ698_10055</name>
</gene>
<organism evidence="1 2">
    <name type="scientific">Duganella aquatilis</name>
    <dbReference type="NCBI Taxonomy" id="2666082"/>
    <lineage>
        <taxon>Bacteria</taxon>
        <taxon>Pseudomonadati</taxon>
        <taxon>Pseudomonadota</taxon>
        <taxon>Betaproteobacteria</taxon>
        <taxon>Burkholderiales</taxon>
        <taxon>Oxalobacteraceae</taxon>
        <taxon>Telluria group</taxon>
        <taxon>Duganella</taxon>
    </lineage>
</organism>
<proteinExistence type="predicted"/>
<accession>A0A844DAN1</accession>
<evidence type="ECO:0000313" key="2">
    <source>
        <dbReference type="Proteomes" id="UP000439986"/>
    </source>
</evidence>
<comment type="caution">
    <text evidence="1">The sequence shown here is derived from an EMBL/GenBank/DDBJ whole genome shotgun (WGS) entry which is preliminary data.</text>
</comment>